<keyword evidence="6" id="KW-1185">Reference proteome</keyword>
<dbReference type="PANTHER" id="PTHR30349:SF64">
    <property type="entry name" value="PROPHAGE INTEGRASE INTD-RELATED"/>
    <property type="match status" value="1"/>
</dbReference>
<dbReference type="CDD" id="cd01185">
    <property type="entry name" value="INTN1_C_like"/>
    <property type="match status" value="1"/>
</dbReference>
<evidence type="ECO:0000256" key="3">
    <source>
        <dbReference type="ARBA" id="ARBA00023172"/>
    </source>
</evidence>
<dbReference type="InterPro" id="IPR011010">
    <property type="entry name" value="DNA_brk_join_enz"/>
</dbReference>
<dbReference type="SUPFAM" id="SSF56349">
    <property type="entry name" value="DNA breaking-rejoining enzymes"/>
    <property type="match status" value="1"/>
</dbReference>
<evidence type="ECO:0000256" key="1">
    <source>
        <dbReference type="ARBA" id="ARBA00008857"/>
    </source>
</evidence>
<dbReference type="Pfam" id="PF00589">
    <property type="entry name" value="Phage_integrase"/>
    <property type="match status" value="1"/>
</dbReference>
<dbReference type="InterPro" id="IPR010998">
    <property type="entry name" value="Integrase_recombinase_N"/>
</dbReference>
<accession>A0ABW2LW74</accession>
<proteinExistence type="inferred from homology"/>
<comment type="similarity">
    <text evidence="1">Belongs to the 'phage' integrase family.</text>
</comment>
<dbReference type="Proteomes" id="UP001596550">
    <property type="component" value="Unassembled WGS sequence"/>
</dbReference>
<dbReference type="InterPro" id="IPR025269">
    <property type="entry name" value="SAM-like_dom"/>
</dbReference>
<dbReference type="PROSITE" id="PS51898">
    <property type="entry name" value="TYR_RECOMBINASE"/>
    <property type="match status" value="1"/>
</dbReference>
<gene>
    <name evidence="5" type="ORF">ACFQO9_04380</name>
</gene>
<dbReference type="Gene3D" id="1.10.150.130">
    <property type="match status" value="1"/>
</dbReference>
<protein>
    <submittedName>
        <fullName evidence="5">Tyrosine-type recombinase/integrase</fullName>
    </submittedName>
</protein>
<keyword evidence="3" id="KW-0233">DNA recombination</keyword>
<evidence type="ECO:0000313" key="5">
    <source>
        <dbReference type="EMBL" id="MFC7345953.1"/>
    </source>
</evidence>
<dbReference type="Gene3D" id="1.10.443.10">
    <property type="entry name" value="Intergrase catalytic core"/>
    <property type="match status" value="1"/>
</dbReference>
<keyword evidence="2" id="KW-0238">DNA-binding</keyword>
<dbReference type="EMBL" id="JBHTCR010000002">
    <property type="protein sequence ID" value="MFC7345953.1"/>
    <property type="molecule type" value="Genomic_DNA"/>
</dbReference>
<dbReference type="PANTHER" id="PTHR30349">
    <property type="entry name" value="PHAGE INTEGRASE-RELATED"/>
    <property type="match status" value="1"/>
</dbReference>
<feature type="domain" description="Tyr recombinase" evidence="4">
    <location>
        <begin position="223"/>
        <end position="389"/>
    </location>
</feature>
<dbReference type="InterPro" id="IPR035386">
    <property type="entry name" value="Arm-DNA-bind_5"/>
</dbReference>
<name>A0ABW2LW74_9FLAO</name>
<dbReference type="Pfam" id="PF13102">
    <property type="entry name" value="Phage_int_SAM_5"/>
    <property type="match status" value="1"/>
</dbReference>
<reference evidence="6" key="1">
    <citation type="journal article" date="2019" name="Int. J. Syst. Evol. Microbiol.">
        <title>The Global Catalogue of Microorganisms (GCM) 10K type strain sequencing project: providing services to taxonomists for standard genome sequencing and annotation.</title>
        <authorList>
            <consortium name="The Broad Institute Genomics Platform"/>
            <consortium name="The Broad Institute Genome Sequencing Center for Infectious Disease"/>
            <person name="Wu L."/>
            <person name="Ma J."/>
        </authorList>
    </citation>
    <scope>NUCLEOTIDE SEQUENCE [LARGE SCALE GENOMIC DNA]</scope>
    <source>
        <strain evidence="6">CCUG 54781</strain>
    </source>
</reference>
<comment type="caution">
    <text evidence="5">The sequence shown here is derived from an EMBL/GenBank/DDBJ whole genome shotgun (WGS) entry which is preliminary data.</text>
</comment>
<evidence type="ECO:0000256" key="2">
    <source>
        <dbReference type="ARBA" id="ARBA00023125"/>
    </source>
</evidence>
<evidence type="ECO:0000313" key="6">
    <source>
        <dbReference type="Proteomes" id="UP001596550"/>
    </source>
</evidence>
<dbReference type="InterPro" id="IPR050090">
    <property type="entry name" value="Tyrosine_recombinase_XerCD"/>
</dbReference>
<organism evidence="5 6">
    <name type="scientific">Chryseobacterium zhengzhouense</name>
    <dbReference type="NCBI Taxonomy" id="1636086"/>
    <lineage>
        <taxon>Bacteria</taxon>
        <taxon>Pseudomonadati</taxon>
        <taxon>Bacteroidota</taxon>
        <taxon>Flavobacteriia</taxon>
        <taxon>Flavobacteriales</taxon>
        <taxon>Weeksellaceae</taxon>
        <taxon>Chryseobacterium group</taxon>
        <taxon>Chryseobacterium</taxon>
    </lineage>
</organism>
<dbReference type="InterPro" id="IPR013762">
    <property type="entry name" value="Integrase-like_cat_sf"/>
</dbReference>
<evidence type="ECO:0000259" key="4">
    <source>
        <dbReference type="PROSITE" id="PS51898"/>
    </source>
</evidence>
<dbReference type="InterPro" id="IPR002104">
    <property type="entry name" value="Integrase_catalytic"/>
</dbReference>
<sequence length="431" mass="50243">MHLNSALQRTFDTRRDTKKIFVAMTHKFAIRSDQNKDGKSLVFLIVRSGKLKTTMNLDIKVEKKFWDPIKTRVKKSENSENFNIILDTIEAKIILIKRDFLITERILTPELLVDAINNNTPEFDFISFCLHHISNSVYAKNTMKAHKTAINKLKEYRSEIPFSMLTLDFFERYKKYLLTKKGNTDPTCWTDFKILKKFINLAHDRGIKLAFDKSKFVVKAPKTTPVFLTPEEVEKLHAYFFSEFTNPYHILPLGYFLFSCYTGLRVSDIQSLTRKDVEKDIFRFQHIKTKNDQYMKIVDELREILDHEPKLFVDRLSDQKLNKHLKLIATTCKIDKKISMHVGRHTFATTILLKNGSITKLSKLLGHSSLKHTMVYNHITDQSALEDLDKISFNKKNPHSPKEESGSVYFKLVDGEYIPVNVDEELKKPSP</sequence>
<dbReference type="Pfam" id="PF17293">
    <property type="entry name" value="Arm-DNA-bind_5"/>
    <property type="match status" value="1"/>
</dbReference>